<dbReference type="VEuPathDB" id="FungiDB:An02g10160"/>
<dbReference type="GO" id="GO:0030170">
    <property type="term" value="F:pyridoxal phosphate binding"/>
    <property type="evidence" value="ECO:0007669"/>
    <property type="project" value="InterPro"/>
</dbReference>
<keyword evidence="6" id="KW-0472">Membrane</keyword>
<evidence type="ECO:0000256" key="2">
    <source>
        <dbReference type="ARBA" id="ARBA00022576"/>
    </source>
</evidence>
<keyword evidence="3" id="KW-0808">Transferase</keyword>
<dbReference type="InterPro" id="IPR051326">
    <property type="entry name" value="Kynurenine-oxoglutarate_AT"/>
</dbReference>
<dbReference type="EMBL" id="BCMY01000005">
    <property type="protein sequence ID" value="GAQ40427.1"/>
    <property type="molecule type" value="Genomic_DNA"/>
</dbReference>
<dbReference type="GO" id="GO:0016212">
    <property type="term" value="F:kynurenine-oxoglutarate transaminase activity"/>
    <property type="evidence" value="ECO:0007669"/>
    <property type="project" value="TreeGrafter"/>
</dbReference>
<feature type="domain" description="Aminotransferase class I/classII large" evidence="7">
    <location>
        <begin position="392"/>
        <end position="464"/>
    </location>
</feature>
<feature type="transmembrane region" description="Helical" evidence="6">
    <location>
        <begin position="249"/>
        <end position="271"/>
    </location>
</feature>
<name>A0A100IFP6_ASPNG</name>
<comment type="cofactor">
    <cofactor evidence="1">
        <name>pyridoxal 5'-phosphate</name>
        <dbReference type="ChEBI" id="CHEBI:597326"/>
    </cofactor>
</comment>
<gene>
    <name evidence="8" type="ORF">ABL_03611</name>
</gene>
<feature type="region of interest" description="Disordered" evidence="5">
    <location>
        <begin position="299"/>
        <end position="319"/>
    </location>
</feature>
<dbReference type="VEuPathDB" id="FungiDB:M747DRAFT_363002"/>
<dbReference type="InterPro" id="IPR015422">
    <property type="entry name" value="PyrdxlP-dep_Trfase_small"/>
</dbReference>
<feature type="transmembrane region" description="Helical" evidence="6">
    <location>
        <begin position="147"/>
        <end position="171"/>
    </location>
</feature>
<keyword evidence="2" id="KW-0032">Aminotransferase</keyword>
<feature type="transmembrane region" description="Helical" evidence="6">
    <location>
        <begin position="108"/>
        <end position="127"/>
    </location>
</feature>
<dbReference type="PaxDb" id="5061-CADANGAP00012030"/>
<protein>
    <submittedName>
        <fullName evidence="8">Tetraspanin Tsp3</fullName>
    </submittedName>
</protein>
<dbReference type="InterPro" id="IPR015421">
    <property type="entry name" value="PyrdxlP-dep_Trfase_major"/>
</dbReference>
<feature type="transmembrane region" description="Helical" evidence="6">
    <location>
        <begin position="599"/>
        <end position="617"/>
    </location>
</feature>
<evidence type="ECO:0000256" key="6">
    <source>
        <dbReference type="SAM" id="Phobius"/>
    </source>
</evidence>
<keyword evidence="4" id="KW-0663">Pyridoxal phosphate</keyword>
<evidence type="ECO:0000259" key="7">
    <source>
        <dbReference type="Pfam" id="PF00155"/>
    </source>
</evidence>
<dbReference type="VEuPathDB" id="FungiDB:ASPNIDRAFT2_1126481"/>
<dbReference type="InterPro" id="IPR004839">
    <property type="entry name" value="Aminotransferase_I/II_large"/>
</dbReference>
<evidence type="ECO:0000256" key="3">
    <source>
        <dbReference type="ARBA" id="ARBA00022679"/>
    </source>
</evidence>
<dbReference type="VEuPathDB" id="FungiDB:An15g05840"/>
<dbReference type="PANTHER" id="PTHR43807">
    <property type="entry name" value="FI04487P"/>
    <property type="match status" value="1"/>
</dbReference>
<dbReference type="GO" id="GO:0005739">
    <property type="term" value="C:mitochondrion"/>
    <property type="evidence" value="ECO:0007669"/>
    <property type="project" value="TreeGrafter"/>
</dbReference>
<evidence type="ECO:0000313" key="9">
    <source>
        <dbReference type="Proteomes" id="UP000068243"/>
    </source>
</evidence>
<dbReference type="SUPFAM" id="SSF53383">
    <property type="entry name" value="PLP-dependent transferases"/>
    <property type="match status" value="1"/>
</dbReference>
<proteinExistence type="predicted"/>
<dbReference type="VEuPathDB" id="FungiDB:ATCC64974_80700"/>
<dbReference type="VEuPathDB" id="FungiDB:M747DRAFT_322192"/>
<dbReference type="VEuPathDB" id="FungiDB:ATCC64974_28300"/>
<evidence type="ECO:0000256" key="4">
    <source>
        <dbReference type="ARBA" id="ARBA00022898"/>
    </source>
</evidence>
<dbReference type="VEuPathDB" id="FungiDB:ASPNIDRAFT2_1183694"/>
<accession>A0A100IFP6</accession>
<dbReference type="AlphaFoldDB" id="A0A100IFP6"/>
<dbReference type="Pfam" id="PF00155">
    <property type="entry name" value="Aminotran_1_2"/>
    <property type="match status" value="1"/>
</dbReference>
<comment type="caution">
    <text evidence="8">The sequence shown here is derived from an EMBL/GenBank/DDBJ whole genome shotgun (WGS) entry which is preliminary data.</text>
</comment>
<dbReference type="Gene3D" id="3.40.640.10">
    <property type="entry name" value="Type I PLP-dependent aspartate aminotransferase-like (Major domain)"/>
    <property type="match status" value="2"/>
</dbReference>
<keyword evidence="6" id="KW-0812">Transmembrane</keyword>
<evidence type="ECO:0000256" key="1">
    <source>
        <dbReference type="ARBA" id="ARBA00001933"/>
    </source>
</evidence>
<reference evidence="9" key="1">
    <citation type="journal article" date="2016" name="Genome Announc.">
        <title>Draft genome sequence of Aspergillus niger strain An76.</title>
        <authorList>
            <person name="Gong W."/>
            <person name="Cheng Z."/>
            <person name="Zhang H."/>
            <person name="Liu L."/>
            <person name="Gao P."/>
            <person name="Wang L."/>
        </authorList>
    </citation>
    <scope>NUCLEOTIDE SEQUENCE [LARGE SCALE GENOMIC DNA]</scope>
    <source>
        <strain evidence="9">An76</strain>
    </source>
</reference>
<evidence type="ECO:0000256" key="5">
    <source>
        <dbReference type="SAM" id="MobiDB-lite"/>
    </source>
</evidence>
<sequence>MGALLNHGFCLTHVRSSCKRRPRLASSIPFTSPSQQLVLFSFLQSTTRESVLPHNPSLLSFGIKNMAIVYGLPTVASTVAAAFAIIAIILGALSWSRTASLYLPLPDWVPAIATLFPPLTALALYLANQLAQPAADNRQSSSPWRRLFPVINHLQSIITTVIATVALAYLYPESITTCRLEQEWQSYFRAKDAQPIRAIQDEFRCCGFRSIHDRAWPFKDKTTGDDACEVQFNYGTSCLVPWRQQQQSASWMVFAAAILTLLMKVALYQALRQRPSWMTMQFGRQARSQQRITHAALEDEDANDDAEEGQRGAFLPRAGPRFDNEWNDRGMETDHTGDDFSAAKRNDCPAVDFRPAKRWGASKQDVWSVINEGAEASRIKPCVNLRMLSVWMAFLNPGDEVMLFEPYFDQSLDYIHMAGGVIRCVPLRPPAKADIAICSSPEWTTNFVELEQSITSRTKMIVLNTRITLQERCFHARSCGTSVTFAFDITCFYSAMRPRCAATNYQRWISHLRICYCTPGPSQEAAAAVYEQSLYNGFWSQTRTLVREKMIRLCQVFQKLDLPYTIPEGGYFVLVNLAKVQIPREYRFPPHIRDRRRDFLLAWFLIMELGVAAIPASEYYSPEHACLGKNYLRFAICQNDDILN</sequence>
<dbReference type="PANTHER" id="PTHR43807:SF20">
    <property type="entry name" value="FI04487P"/>
    <property type="match status" value="1"/>
</dbReference>
<dbReference type="OrthoDB" id="71600at2759"/>
<organism evidence="8 9">
    <name type="scientific">Aspergillus niger</name>
    <dbReference type="NCBI Taxonomy" id="5061"/>
    <lineage>
        <taxon>Eukaryota</taxon>
        <taxon>Fungi</taxon>
        <taxon>Dikarya</taxon>
        <taxon>Ascomycota</taxon>
        <taxon>Pezizomycotina</taxon>
        <taxon>Eurotiomycetes</taxon>
        <taxon>Eurotiomycetidae</taxon>
        <taxon>Eurotiales</taxon>
        <taxon>Aspergillaceae</taxon>
        <taxon>Aspergillus</taxon>
        <taxon>Aspergillus subgen. Circumdati</taxon>
    </lineage>
</organism>
<keyword evidence="6" id="KW-1133">Transmembrane helix</keyword>
<dbReference type="Proteomes" id="UP000068243">
    <property type="component" value="Unassembled WGS sequence"/>
</dbReference>
<dbReference type="VEuPathDB" id="FungiDB:ASPNIDRAFT2_1130168"/>
<evidence type="ECO:0000313" key="8">
    <source>
        <dbReference type="EMBL" id="GAQ40427.1"/>
    </source>
</evidence>
<dbReference type="InterPro" id="IPR015424">
    <property type="entry name" value="PyrdxlP-dep_Trfase"/>
</dbReference>
<dbReference type="Gene3D" id="3.90.1150.10">
    <property type="entry name" value="Aspartate Aminotransferase, domain 1"/>
    <property type="match status" value="1"/>
</dbReference>
<feature type="transmembrane region" description="Helical" evidence="6">
    <location>
        <begin position="67"/>
        <end position="96"/>
    </location>
</feature>